<name>A0A1H5VA45_9FLAO</name>
<dbReference type="AlphaFoldDB" id="A0A1H5VA45"/>
<organism evidence="1 2">
    <name type="scientific">Flavobacterium urumqiense</name>
    <dbReference type="NCBI Taxonomy" id="935224"/>
    <lineage>
        <taxon>Bacteria</taxon>
        <taxon>Pseudomonadati</taxon>
        <taxon>Bacteroidota</taxon>
        <taxon>Flavobacteriia</taxon>
        <taxon>Flavobacteriales</taxon>
        <taxon>Flavobacteriaceae</taxon>
        <taxon>Flavobacterium</taxon>
    </lineage>
</organism>
<sequence>MSNKKTFAVINVSEPKSLFLAKQIAKANPVLLFDQNPTTLLEVHTQILIENPEAKVEMMICPTNASWEADIIILSNYAATDIILAEKIRKVATGKIVLILENEKNPMHFENPVDKLQQLFPFSKVIQSIEIPEDLTSSLFLKGKDADALKTILTLYTNIGFKTNILI</sequence>
<dbReference type="RefSeq" id="WP_103999194.1">
    <property type="nucleotide sequence ID" value="NZ_FNVP01000003.1"/>
</dbReference>
<proteinExistence type="predicted"/>
<dbReference type="EMBL" id="FNVP01000003">
    <property type="protein sequence ID" value="SEF83317.1"/>
    <property type="molecule type" value="Genomic_DNA"/>
</dbReference>
<dbReference type="Gene3D" id="3.40.50.720">
    <property type="entry name" value="NAD(P)-binding Rossmann-like Domain"/>
    <property type="match status" value="1"/>
</dbReference>
<accession>A0A1H5VA45</accession>
<dbReference type="OrthoDB" id="1523398at2"/>
<gene>
    <name evidence="1" type="ORF">SAMN04488130_103101</name>
</gene>
<reference evidence="2" key="1">
    <citation type="submission" date="2016-10" db="EMBL/GenBank/DDBJ databases">
        <authorList>
            <person name="Varghese N."/>
            <person name="Submissions S."/>
        </authorList>
    </citation>
    <scope>NUCLEOTIDE SEQUENCE [LARGE SCALE GENOMIC DNA]</scope>
    <source>
        <strain evidence="2">CGMCC 1.9230</strain>
    </source>
</reference>
<evidence type="ECO:0000313" key="1">
    <source>
        <dbReference type="EMBL" id="SEF83317.1"/>
    </source>
</evidence>
<dbReference type="Proteomes" id="UP000236737">
    <property type="component" value="Unassembled WGS sequence"/>
</dbReference>
<keyword evidence="2" id="KW-1185">Reference proteome</keyword>
<protein>
    <submittedName>
        <fullName evidence="1">Uncharacterized protein</fullName>
    </submittedName>
</protein>
<evidence type="ECO:0000313" key="2">
    <source>
        <dbReference type="Proteomes" id="UP000236737"/>
    </source>
</evidence>